<evidence type="ECO:0000256" key="1">
    <source>
        <dbReference type="SAM" id="SignalP"/>
    </source>
</evidence>
<gene>
    <name evidence="4" type="ordered locus">Rahaq_3601</name>
</gene>
<evidence type="ECO:0000313" key="5">
    <source>
        <dbReference type="Proteomes" id="UP000007257"/>
    </source>
</evidence>
<feature type="domain" description="Capsule biosynthesis GfcC-like N-terminal" evidence="3">
    <location>
        <begin position="22"/>
        <end position="145"/>
    </location>
</feature>
<evidence type="ECO:0000313" key="4">
    <source>
        <dbReference type="EMBL" id="ADW75191.1"/>
    </source>
</evidence>
<sequence length="247" mass="27398" precursor="true">MKIKTLLFIFSALPGMAFSEGNVAVYTSASQGQPAQVLSHIKDMRQMMAESDLIRQSWSPGTVIAVPAATPEAQQQYLSMQNQLKAWRATESGDTQQTINRVIQQLQGLQVTGRQFTPMDADLILNNNAANRQLQGDYRVYTATRPNSVLLLGAVSGAGKQPWVAGRTIREYLADHQFLSGANLNEAVVIDPNGTIRVVPVAYWNYRHAEAQPGSIIWVGFSDWTLPRQFKNLNQHIVSVLAHRIPE</sequence>
<dbReference type="Gene3D" id="3.10.20.700">
    <property type="match status" value="1"/>
</dbReference>
<accession>A0A0H3FDS3</accession>
<dbReference type="eggNOG" id="ENOG5030EE4">
    <property type="taxonomic scope" value="Bacteria"/>
</dbReference>
<dbReference type="Pfam" id="PF06251">
    <property type="entry name" value="Caps_syn_GfcC_C"/>
    <property type="match status" value="1"/>
</dbReference>
<organism evidence="4 5">
    <name type="scientific">Rahnella sp. (strain Y9602)</name>
    <dbReference type="NCBI Taxonomy" id="2703885"/>
    <lineage>
        <taxon>Bacteria</taxon>
        <taxon>Pseudomonadati</taxon>
        <taxon>Pseudomonadota</taxon>
        <taxon>Gammaproteobacteria</taxon>
        <taxon>Enterobacterales</taxon>
        <taxon>Yersiniaceae</taxon>
        <taxon>Rahnella</taxon>
    </lineage>
</organism>
<name>A0A0H3FDS3_RAHSY</name>
<keyword evidence="1" id="KW-0732">Signal</keyword>
<dbReference type="HOGENOM" id="CLU_080984_2_0_6"/>
<evidence type="ECO:0000259" key="3">
    <source>
        <dbReference type="Pfam" id="PF20616"/>
    </source>
</evidence>
<dbReference type="AlphaFoldDB" id="A0A0H3FDS3"/>
<dbReference type="InterPro" id="IPR010425">
    <property type="entry name" value="Caps_synth_GfcC-like_C"/>
</dbReference>
<dbReference type="RefSeq" id="WP_013576882.1">
    <property type="nucleotide sequence ID" value="NC_015061.1"/>
</dbReference>
<feature type="signal peptide" evidence="1">
    <location>
        <begin position="1"/>
        <end position="17"/>
    </location>
</feature>
<reference evidence="5" key="1">
    <citation type="submission" date="2011-01" db="EMBL/GenBank/DDBJ databases">
        <title>Complete sequence of chromosome of Rahnella sp. Y9602.</title>
        <authorList>
            <consortium name="US DOE Joint Genome Institute"/>
            <person name="Lucas S."/>
            <person name="Copeland A."/>
            <person name="Lapidus A."/>
            <person name="Cheng J.-F."/>
            <person name="Goodwin L."/>
            <person name="Pitluck S."/>
            <person name="Lu M."/>
            <person name="Detter J.C."/>
            <person name="Han C."/>
            <person name="Tapia R."/>
            <person name="Land M."/>
            <person name="Hauser L."/>
            <person name="Kyrpides N."/>
            <person name="Ivanova N."/>
            <person name="Ovchinnikova G."/>
            <person name="Pagani I."/>
            <person name="Sobecky P.A."/>
            <person name="Martinez R.J."/>
            <person name="Woyke T."/>
        </authorList>
    </citation>
    <scope>NUCLEOTIDE SEQUENCE [LARGE SCALE GENOMIC DNA]</scope>
    <source>
        <strain evidence="5">Y9602</strain>
    </source>
</reference>
<dbReference type="InterPro" id="IPR046459">
    <property type="entry name" value="Caps_syn_GfcC_N"/>
</dbReference>
<dbReference type="Proteomes" id="UP000007257">
    <property type="component" value="Chromosome"/>
</dbReference>
<proteinExistence type="predicted"/>
<dbReference type="Gene3D" id="6.10.250.2280">
    <property type="match status" value="1"/>
</dbReference>
<dbReference type="OrthoDB" id="5592890at2"/>
<dbReference type="EMBL" id="CP002505">
    <property type="protein sequence ID" value="ADW75191.1"/>
    <property type="molecule type" value="Genomic_DNA"/>
</dbReference>
<feature type="domain" description="Capsule biosynthesis GfcC-like C-terminal" evidence="2">
    <location>
        <begin position="158"/>
        <end position="246"/>
    </location>
</feature>
<evidence type="ECO:0000259" key="2">
    <source>
        <dbReference type="Pfam" id="PF06251"/>
    </source>
</evidence>
<feature type="chain" id="PRO_5002608892" evidence="1">
    <location>
        <begin position="18"/>
        <end position="247"/>
    </location>
</feature>
<dbReference type="Gene3D" id="3.10.560.10">
    <property type="entry name" value="Outer membrane lipoprotein wza domain like"/>
    <property type="match status" value="1"/>
</dbReference>
<protein>
    <submittedName>
        <fullName evidence="4">Uncharacterized protein</fullName>
    </submittedName>
</protein>
<reference evidence="4 5" key="2">
    <citation type="journal article" date="2012" name="J. Bacteriol.">
        <title>Complete Genome Sequence of Rahnella sp. Strain Y9602, a Gammaproteobacterium Isolate from Metal- and Radionuclide-Contaminated Soil.</title>
        <authorList>
            <person name="Martinez R.J."/>
            <person name="Bruce D."/>
            <person name="Detter C."/>
            <person name="Goodwin L.A."/>
            <person name="Han J."/>
            <person name="Han C.S."/>
            <person name="Held B."/>
            <person name="Land M.L."/>
            <person name="Mikhailova N."/>
            <person name="Nolan M."/>
            <person name="Pennacchio L."/>
            <person name="Pitluck S."/>
            <person name="Tapia R."/>
            <person name="Woyke T."/>
            <person name="Sobecky P.A."/>
        </authorList>
    </citation>
    <scope>NUCLEOTIDE SEQUENCE [LARGE SCALE GENOMIC DNA]</scope>
    <source>
        <strain evidence="4 5">Y9602</strain>
    </source>
</reference>
<dbReference type="KEGG" id="rah:Rahaq_3601"/>
<dbReference type="Pfam" id="PF20616">
    <property type="entry name" value="Caps_syn_GfcC_N"/>
    <property type="match status" value="1"/>
</dbReference>